<protein>
    <recommendedName>
        <fullName evidence="6">Trehalose 6-phosphate phosphatase</fullName>
        <ecNumber evidence="6">3.1.3.12</ecNumber>
    </recommendedName>
</protein>
<dbReference type="Gramene" id="Pp3c3_25080V3.3">
    <property type="protein sequence ID" value="Pp3c3_25080V3.3"/>
    <property type="gene ID" value="Pp3c3_25080"/>
</dbReference>
<evidence type="ECO:0000313" key="9">
    <source>
        <dbReference type="Proteomes" id="UP000006727"/>
    </source>
</evidence>
<dbReference type="GeneID" id="112280093"/>
<evidence type="ECO:0000256" key="2">
    <source>
        <dbReference type="ARBA" id="ARBA00001968"/>
    </source>
</evidence>
<dbReference type="EnsemblPlants" id="Pp3c3_25080V3.4">
    <property type="protein sequence ID" value="Pp3c3_25080V3.4"/>
    <property type="gene ID" value="Pp3c3_25080"/>
</dbReference>
<dbReference type="EnsemblPlants" id="Pp3c3_25080V3.12">
    <property type="protein sequence ID" value="Pp3c3_25080V3.12"/>
    <property type="gene ID" value="Pp3c3_25080"/>
</dbReference>
<evidence type="ECO:0000313" key="8">
    <source>
        <dbReference type="EnsemblPlants" id="Pp3c3_25080V3.1"/>
    </source>
</evidence>
<dbReference type="RefSeq" id="XP_024370904.1">
    <property type="nucleotide sequence ID" value="XM_024515136.2"/>
</dbReference>
<comment type="pathway">
    <text evidence="3 6">Glycan biosynthesis; trehalose biosynthesis.</text>
</comment>
<dbReference type="InterPro" id="IPR006379">
    <property type="entry name" value="HAD-SF_hydro_IIB"/>
</dbReference>
<dbReference type="InterPro" id="IPR036412">
    <property type="entry name" value="HAD-like_sf"/>
</dbReference>
<reference evidence="7 9" key="1">
    <citation type="journal article" date="2008" name="Science">
        <title>The Physcomitrella genome reveals evolutionary insights into the conquest of land by plants.</title>
        <authorList>
            <person name="Rensing S."/>
            <person name="Lang D."/>
            <person name="Zimmer A."/>
            <person name="Terry A."/>
            <person name="Salamov A."/>
            <person name="Shapiro H."/>
            <person name="Nishiyama T."/>
            <person name="Perroud P.-F."/>
            <person name="Lindquist E."/>
            <person name="Kamisugi Y."/>
            <person name="Tanahashi T."/>
            <person name="Sakakibara K."/>
            <person name="Fujita T."/>
            <person name="Oishi K."/>
            <person name="Shin-I T."/>
            <person name="Kuroki Y."/>
            <person name="Toyoda A."/>
            <person name="Suzuki Y."/>
            <person name="Hashimoto A."/>
            <person name="Yamaguchi K."/>
            <person name="Sugano A."/>
            <person name="Kohara Y."/>
            <person name="Fujiyama A."/>
            <person name="Anterola A."/>
            <person name="Aoki S."/>
            <person name="Ashton N."/>
            <person name="Barbazuk W.B."/>
            <person name="Barker E."/>
            <person name="Bennetzen J."/>
            <person name="Bezanilla M."/>
            <person name="Blankenship R."/>
            <person name="Cho S.H."/>
            <person name="Dutcher S."/>
            <person name="Estelle M."/>
            <person name="Fawcett J.A."/>
            <person name="Gundlach H."/>
            <person name="Hanada K."/>
            <person name="Heyl A."/>
            <person name="Hicks K.A."/>
            <person name="Hugh J."/>
            <person name="Lohr M."/>
            <person name="Mayer K."/>
            <person name="Melkozernov A."/>
            <person name="Murata T."/>
            <person name="Nelson D."/>
            <person name="Pils B."/>
            <person name="Prigge M."/>
            <person name="Reiss B."/>
            <person name="Renner T."/>
            <person name="Rombauts S."/>
            <person name="Rushton P."/>
            <person name="Sanderfoot A."/>
            <person name="Schween G."/>
            <person name="Shiu S.-H."/>
            <person name="Stueber K."/>
            <person name="Theodoulou F.L."/>
            <person name="Tu H."/>
            <person name="Van de Peer Y."/>
            <person name="Verrier P.J."/>
            <person name="Waters E."/>
            <person name="Wood A."/>
            <person name="Yang L."/>
            <person name="Cove D."/>
            <person name="Cuming A."/>
            <person name="Hasebe M."/>
            <person name="Lucas S."/>
            <person name="Mishler D.B."/>
            <person name="Reski R."/>
            <person name="Grigoriev I."/>
            <person name="Quatrano R.S."/>
            <person name="Boore J.L."/>
        </authorList>
    </citation>
    <scope>NUCLEOTIDE SEQUENCE [LARGE SCALE GENOMIC DNA]</scope>
    <source>
        <strain evidence="8 9">cv. Gransden 2004</strain>
    </source>
</reference>
<dbReference type="KEGG" id="ppp:112280093"/>
<dbReference type="STRING" id="3218.A0A2K1KVW2"/>
<dbReference type="GO" id="GO:0005992">
    <property type="term" value="P:trehalose biosynthetic process"/>
    <property type="evidence" value="ECO:0000318"/>
    <property type="project" value="GO_Central"/>
</dbReference>
<dbReference type="EC" id="3.1.3.12" evidence="6"/>
<evidence type="ECO:0000256" key="4">
    <source>
        <dbReference type="ARBA" id="ARBA00008770"/>
    </source>
</evidence>
<dbReference type="RefSeq" id="XP_024370906.1">
    <property type="nucleotide sequence ID" value="XM_024515138.2"/>
</dbReference>
<sequence length="421" mass="46504">MVLKVSEVSGSLDRYHEEFEGAEGFLRASFPSFGETFVGGMALRSKRSVSADSPTSSCGSSLSVASVISTSPSKSSVLSASSVCSMPIPVVPQKKYSAHADKGNIHTWIDAMRAQSPPHYHGDTVEAFDIETTIYNSWLEKHPSALSSFDKVIKHAVKKQIVVFLDYDGTLSPIVEDPERAFMSAEMRSTVKDVASCFPTAVISGRSRPKVYDFVQLSELYYAGSHGMDIMGPANGSDGFRVKGIKARDKKGNDVVLFQPAIEYLPLINKVTTALLESTKAIKGSKVENNKYCVSVHFRRVKEELWEALAERVGNVMKDFPTLSLTHGRKVLEVRPSIAWDKGKAVEFLLKSLGFKDTSDVIPIYLGDDKTDEDAFKMVNTTKYGCSILVSSVVKPTEAKFSLRDPLEVMEFLRRLVDWKK</sequence>
<dbReference type="UniPathway" id="UPA00299"/>
<dbReference type="EnsemblPlants" id="Pp3c3_25080V3.2">
    <property type="protein sequence ID" value="Pp3c3_25080V3.2"/>
    <property type="gene ID" value="Pp3c3_25080"/>
</dbReference>
<dbReference type="Gene3D" id="3.40.50.1000">
    <property type="entry name" value="HAD superfamily/HAD-like"/>
    <property type="match status" value="2"/>
</dbReference>
<dbReference type="Gramene" id="Pp3c3_25080V3.13">
    <property type="protein sequence ID" value="Pp3c3_25080V3.13"/>
    <property type="gene ID" value="Pp3c3_25080"/>
</dbReference>
<dbReference type="PaxDb" id="3218-PP1S333_42V6.1"/>
<comment type="cofactor">
    <cofactor evidence="2 6">
        <name>a divalent metal cation</name>
        <dbReference type="ChEBI" id="CHEBI:60240"/>
    </cofactor>
</comment>
<proteinExistence type="inferred from homology"/>
<dbReference type="Gramene" id="Pp3c3_25080V3.11">
    <property type="protein sequence ID" value="Pp3c3_25080V3.11"/>
    <property type="gene ID" value="Pp3c3_25080"/>
</dbReference>
<dbReference type="EnsemblPlants" id="Pp3c3_25080V3.6">
    <property type="protein sequence ID" value="Pp3c3_25080V3.6"/>
    <property type="gene ID" value="Pp3c3_25080"/>
</dbReference>
<dbReference type="InterPro" id="IPR023214">
    <property type="entry name" value="HAD_sf"/>
</dbReference>
<dbReference type="Gramene" id="Pp3c3_25080V3.1">
    <property type="protein sequence ID" value="Pp3c3_25080V3.1"/>
    <property type="gene ID" value="Pp3c3_25080"/>
</dbReference>
<dbReference type="Gramene" id="Pp3c3_25080V3.9">
    <property type="protein sequence ID" value="Pp3c3_25080V3.9"/>
    <property type="gene ID" value="Pp3c3_25080"/>
</dbReference>
<dbReference type="RefSeq" id="XP_073389006.1">
    <property type="nucleotide sequence ID" value="XM_073532905.1"/>
</dbReference>
<dbReference type="Gramene" id="Pp3c3_25080V3.6">
    <property type="protein sequence ID" value="Pp3c3_25080V3.6"/>
    <property type="gene ID" value="Pp3c3_25080"/>
</dbReference>
<dbReference type="Gramene" id="Pp3c3_25080V3.7">
    <property type="protein sequence ID" value="Pp3c3_25080V3.7"/>
    <property type="gene ID" value="Pp3c3_25080"/>
</dbReference>
<dbReference type="GO" id="GO:0004805">
    <property type="term" value="F:trehalose-phosphatase activity"/>
    <property type="evidence" value="ECO:0000318"/>
    <property type="project" value="GO_Central"/>
</dbReference>
<dbReference type="EnsemblPlants" id="Pp3c3_25080V3.13">
    <property type="protein sequence ID" value="Pp3c3_25080V3.13"/>
    <property type="gene ID" value="Pp3c3_25080"/>
</dbReference>
<dbReference type="InterPro" id="IPR003337">
    <property type="entry name" value="Trehalose_PPase"/>
</dbReference>
<name>A0A2K1KVW2_PHYPA</name>
<dbReference type="RefSeq" id="XP_073389007.1">
    <property type="nucleotide sequence ID" value="XM_073532906.1"/>
</dbReference>
<dbReference type="RefSeq" id="XP_024370898.1">
    <property type="nucleotide sequence ID" value="XM_024515130.2"/>
</dbReference>
<dbReference type="Pfam" id="PF02358">
    <property type="entry name" value="Trehalose_PPase"/>
    <property type="match status" value="1"/>
</dbReference>
<gene>
    <name evidence="8" type="primary">LOC112280093</name>
    <name evidence="7" type="ORF">PHYPA_004931</name>
</gene>
<dbReference type="Gramene" id="Pp3c3_25080V3.10">
    <property type="protein sequence ID" value="Pp3c3_25080V3.10"/>
    <property type="gene ID" value="Pp3c3_25080"/>
</dbReference>
<organism evidence="7">
    <name type="scientific">Physcomitrium patens</name>
    <name type="common">Spreading-leaved earth moss</name>
    <name type="synonym">Physcomitrella patens</name>
    <dbReference type="NCBI Taxonomy" id="3218"/>
    <lineage>
        <taxon>Eukaryota</taxon>
        <taxon>Viridiplantae</taxon>
        <taxon>Streptophyta</taxon>
        <taxon>Embryophyta</taxon>
        <taxon>Bryophyta</taxon>
        <taxon>Bryophytina</taxon>
        <taxon>Bryopsida</taxon>
        <taxon>Funariidae</taxon>
        <taxon>Funariales</taxon>
        <taxon>Funariaceae</taxon>
        <taxon>Physcomitrium</taxon>
    </lineage>
</organism>
<dbReference type="PANTHER" id="PTHR43768:SF3">
    <property type="entry name" value="TREHALOSE 6-PHOSPHATE PHOSPHATASE"/>
    <property type="match status" value="1"/>
</dbReference>
<dbReference type="CDD" id="cd01627">
    <property type="entry name" value="HAD_TPP"/>
    <property type="match status" value="1"/>
</dbReference>
<comment type="similarity">
    <text evidence="4 6">Belongs to the trehalose phosphatase family.</text>
</comment>
<dbReference type="EnsemblPlants" id="Pp3c3_25080V3.11">
    <property type="protein sequence ID" value="Pp3c3_25080V3.11"/>
    <property type="gene ID" value="Pp3c3_25080"/>
</dbReference>
<dbReference type="InterPro" id="IPR044651">
    <property type="entry name" value="OTSB-like"/>
</dbReference>
<evidence type="ECO:0000313" key="7">
    <source>
        <dbReference type="EMBL" id="PNR57937.1"/>
    </source>
</evidence>
<dbReference type="EnsemblPlants" id="Pp3c3_25080V3.8">
    <property type="protein sequence ID" value="Pp3c3_25080V3.8"/>
    <property type="gene ID" value="Pp3c3_25080"/>
</dbReference>
<dbReference type="EnsemblPlants" id="Pp3c3_25080V3.1">
    <property type="protein sequence ID" value="Pp3c3_25080V3.1"/>
    <property type="gene ID" value="Pp3c3_25080"/>
</dbReference>
<comment type="catalytic activity">
    <reaction evidence="1 6">
        <text>alpha,alpha-trehalose 6-phosphate + H2O = alpha,alpha-trehalose + phosphate</text>
        <dbReference type="Rhea" id="RHEA:23420"/>
        <dbReference type="ChEBI" id="CHEBI:15377"/>
        <dbReference type="ChEBI" id="CHEBI:16551"/>
        <dbReference type="ChEBI" id="CHEBI:43474"/>
        <dbReference type="ChEBI" id="CHEBI:58429"/>
        <dbReference type="EC" id="3.1.3.12"/>
    </reaction>
</comment>
<dbReference type="Gramene" id="Pp3c3_25080V3.2">
    <property type="protein sequence ID" value="Pp3c3_25080V3.2"/>
    <property type="gene ID" value="Pp3c3_25080"/>
</dbReference>
<dbReference type="EnsemblPlants" id="Pp3c3_25080V3.7">
    <property type="protein sequence ID" value="Pp3c3_25080V3.7"/>
    <property type="gene ID" value="Pp3c3_25080"/>
</dbReference>
<dbReference type="Gramene" id="Pp3c3_25080V3.8">
    <property type="protein sequence ID" value="Pp3c3_25080V3.8"/>
    <property type="gene ID" value="Pp3c3_25080"/>
</dbReference>
<dbReference type="OrthoDB" id="411251at2759"/>
<dbReference type="RefSeq" id="XP_024370900.1">
    <property type="nucleotide sequence ID" value="XM_024515132.2"/>
</dbReference>
<keyword evidence="9" id="KW-1185">Reference proteome</keyword>
<dbReference type="Proteomes" id="UP000006727">
    <property type="component" value="Chromosome 3"/>
</dbReference>
<dbReference type="RefSeq" id="XP_024370905.1">
    <property type="nucleotide sequence ID" value="XM_024515137.2"/>
</dbReference>
<reference evidence="7 9" key="2">
    <citation type="journal article" date="2018" name="Plant J.">
        <title>The Physcomitrella patens chromosome-scale assembly reveals moss genome structure and evolution.</title>
        <authorList>
            <person name="Lang D."/>
            <person name="Ullrich K.K."/>
            <person name="Murat F."/>
            <person name="Fuchs J."/>
            <person name="Jenkins J."/>
            <person name="Haas F.B."/>
            <person name="Piednoel M."/>
            <person name="Gundlach H."/>
            <person name="Van Bel M."/>
            <person name="Meyberg R."/>
            <person name="Vives C."/>
            <person name="Morata J."/>
            <person name="Symeonidi A."/>
            <person name="Hiss M."/>
            <person name="Muchero W."/>
            <person name="Kamisugi Y."/>
            <person name="Saleh O."/>
            <person name="Blanc G."/>
            <person name="Decker E.L."/>
            <person name="van Gessel N."/>
            <person name="Grimwood J."/>
            <person name="Hayes R.D."/>
            <person name="Graham S.W."/>
            <person name="Gunter L.E."/>
            <person name="McDaniel S.F."/>
            <person name="Hoernstein S.N.W."/>
            <person name="Larsson A."/>
            <person name="Li F.W."/>
            <person name="Perroud P.F."/>
            <person name="Phillips J."/>
            <person name="Ranjan P."/>
            <person name="Rokshar D.S."/>
            <person name="Rothfels C.J."/>
            <person name="Schneider L."/>
            <person name="Shu S."/>
            <person name="Stevenson D.W."/>
            <person name="Thummler F."/>
            <person name="Tillich M."/>
            <person name="Villarreal Aguilar J.C."/>
            <person name="Widiez T."/>
            <person name="Wong G.K."/>
            <person name="Wymore A."/>
            <person name="Zhang Y."/>
            <person name="Zimmer A.D."/>
            <person name="Quatrano R.S."/>
            <person name="Mayer K.F.X."/>
            <person name="Goodstein D."/>
            <person name="Casacuberta J.M."/>
            <person name="Vandepoele K."/>
            <person name="Reski R."/>
            <person name="Cuming A.C."/>
            <person name="Tuskan G.A."/>
            <person name="Maumus F."/>
            <person name="Salse J."/>
            <person name="Schmutz J."/>
            <person name="Rensing S.A."/>
        </authorList>
    </citation>
    <scope>NUCLEOTIDE SEQUENCE [LARGE SCALE GENOMIC DNA]</scope>
    <source>
        <strain evidence="8 9">cv. Gransden 2004</strain>
    </source>
</reference>
<dbReference type="EMBL" id="ABEU02000003">
    <property type="protein sequence ID" value="PNR57937.1"/>
    <property type="molecule type" value="Genomic_DNA"/>
</dbReference>
<dbReference type="PANTHER" id="PTHR43768">
    <property type="entry name" value="TREHALOSE 6-PHOSPHATE PHOSPHATASE"/>
    <property type="match status" value="1"/>
</dbReference>
<dbReference type="EnsemblPlants" id="Pp3c3_25080V3.5">
    <property type="protein sequence ID" value="Pp3c3_25080V3.5"/>
    <property type="gene ID" value="Pp3c3_25080"/>
</dbReference>
<dbReference type="EnsemblPlants" id="Pp3c3_25080V3.9">
    <property type="protein sequence ID" value="Pp3c3_25080V3.9"/>
    <property type="gene ID" value="Pp3c3_25080"/>
</dbReference>
<dbReference type="AlphaFoldDB" id="A0A2K1KVW2"/>
<dbReference type="FunCoup" id="A0A2K1KVW2">
    <property type="interactions" value="118"/>
</dbReference>
<evidence type="ECO:0000256" key="3">
    <source>
        <dbReference type="ARBA" id="ARBA00005199"/>
    </source>
</evidence>
<reference evidence="8" key="3">
    <citation type="submission" date="2020-12" db="UniProtKB">
        <authorList>
            <consortium name="EnsemblPlants"/>
        </authorList>
    </citation>
    <scope>IDENTIFICATION</scope>
</reference>
<dbReference type="NCBIfam" id="TIGR01484">
    <property type="entry name" value="HAD-SF-IIB"/>
    <property type="match status" value="1"/>
</dbReference>
<dbReference type="EnsemblPlants" id="Pp3c3_25080V3.3">
    <property type="protein sequence ID" value="Pp3c3_25080V3.3"/>
    <property type="gene ID" value="Pp3c3_25080"/>
</dbReference>
<dbReference type="OMA" id="NIHTWID"/>
<evidence type="ECO:0000256" key="6">
    <source>
        <dbReference type="RuleBase" id="RU361117"/>
    </source>
</evidence>
<dbReference type="SUPFAM" id="SSF56784">
    <property type="entry name" value="HAD-like"/>
    <property type="match status" value="1"/>
</dbReference>
<dbReference type="RefSeq" id="XP_024370899.1">
    <property type="nucleotide sequence ID" value="XM_024515131.2"/>
</dbReference>
<dbReference type="FunFam" id="3.40.50.1000:FF:000073">
    <property type="entry name" value="Trehalose 6-phosphate phosphatase"/>
    <property type="match status" value="1"/>
</dbReference>
<evidence type="ECO:0000256" key="1">
    <source>
        <dbReference type="ARBA" id="ARBA00000500"/>
    </source>
</evidence>
<evidence type="ECO:0000256" key="5">
    <source>
        <dbReference type="ARBA" id="ARBA00022801"/>
    </source>
</evidence>
<accession>A0A2K1KVW2</accession>
<dbReference type="Gramene" id="Pp3c3_25080V3.5">
    <property type="protein sequence ID" value="Pp3c3_25080V3.5"/>
    <property type="gene ID" value="Pp3c3_25080"/>
</dbReference>
<dbReference type="Gramene" id="Pp3c3_25080V3.12">
    <property type="protein sequence ID" value="Pp3c3_25080V3.12"/>
    <property type="gene ID" value="Pp3c3_25080"/>
</dbReference>
<dbReference type="Gramene" id="Pp3c3_25080V3.4">
    <property type="protein sequence ID" value="Pp3c3_25080V3.4"/>
    <property type="gene ID" value="Pp3c3_25080"/>
</dbReference>
<comment type="function">
    <text evidence="6">Removes the phosphate from trehalose 6-phosphate to produce free trehalose.</text>
</comment>
<keyword evidence="5 6" id="KW-0378">Hydrolase</keyword>
<dbReference type="NCBIfam" id="TIGR00685">
    <property type="entry name" value="T6PP"/>
    <property type="match status" value="1"/>
</dbReference>
<dbReference type="EnsemblPlants" id="Pp3c3_25080V3.10">
    <property type="protein sequence ID" value="Pp3c3_25080V3.10"/>
    <property type="gene ID" value="Pp3c3_25080"/>
</dbReference>